<keyword evidence="13 18" id="KW-0520">NAD</keyword>
<evidence type="ECO:0000256" key="17">
    <source>
        <dbReference type="ARBA" id="ARBA00049551"/>
    </source>
</evidence>
<evidence type="ECO:0000256" key="4">
    <source>
        <dbReference type="ARBA" id="ARBA00012944"/>
    </source>
</evidence>
<feature type="domain" description="NADH:quinone oxidoreductase/Mrp antiporter transmembrane" evidence="19">
    <location>
        <begin position="24"/>
        <end position="284"/>
    </location>
</feature>
<keyword evidence="14 18" id="KW-0830">Ubiquinone</keyword>
<dbReference type="GO" id="GO:0005743">
    <property type="term" value="C:mitochondrial inner membrane"/>
    <property type="evidence" value="ECO:0007669"/>
    <property type="project" value="UniProtKB-SubCell"/>
</dbReference>
<keyword evidence="8 18" id="KW-0812">Transmembrane</keyword>
<name>A0A172AY70_9NEOP</name>
<dbReference type="InterPro" id="IPR003917">
    <property type="entry name" value="NADH_UbQ_OxRdtase_chain2"/>
</dbReference>
<feature type="transmembrane region" description="Helical" evidence="18">
    <location>
        <begin position="97"/>
        <end position="116"/>
    </location>
</feature>
<keyword evidence="16 18" id="KW-0472">Membrane</keyword>
<evidence type="ECO:0000256" key="16">
    <source>
        <dbReference type="ARBA" id="ARBA00023136"/>
    </source>
</evidence>
<keyword evidence="9 18" id="KW-0999">Mitochondrion inner membrane</keyword>
<keyword evidence="7 18" id="KW-0679">Respiratory chain</keyword>
<feature type="transmembrane region" description="Helical" evidence="18">
    <location>
        <begin position="318"/>
        <end position="337"/>
    </location>
</feature>
<evidence type="ECO:0000259" key="19">
    <source>
        <dbReference type="Pfam" id="PF00361"/>
    </source>
</evidence>
<keyword evidence="6" id="KW-0813">Transport</keyword>
<evidence type="ECO:0000256" key="3">
    <source>
        <dbReference type="ARBA" id="ARBA00007012"/>
    </source>
</evidence>
<evidence type="ECO:0000256" key="14">
    <source>
        <dbReference type="ARBA" id="ARBA00023075"/>
    </source>
</evidence>
<dbReference type="Pfam" id="PF00361">
    <property type="entry name" value="Proton_antipo_M"/>
    <property type="match status" value="1"/>
</dbReference>
<proteinExistence type="inferred from homology"/>
<comment type="subcellular location">
    <subcellularLocation>
        <location evidence="2 18">Mitochondrion inner membrane</location>
        <topology evidence="2 18">Multi-pass membrane protein</topology>
    </subcellularLocation>
</comment>
<evidence type="ECO:0000256" key="6">
    <source>
        <dbReference type="ARBA" id="ARBA00022448"/>
    </source>
</evidence>
<feature type="transmembrane region" description="Helical" evidence="18">
    <location>
        <begin position="5"/>
        <end position="22"/>
    </location>
</feature>
<evidence type="ECO:0000256" key="1">
    <source>
        <dbReference type="ARBA" id="ARBA00003257"/>
    </source>
</evidence>
<evidence type="ECO:0000256" key="13">
    <source>
        <dbReference type="ARBA" id="ARBA00023027"/>
    </source>
</evidence>
<dbReference type="GO" id="GO:0006120">
    <property type="term" value="P:mitochondrial electron transport, NADH to ubiquinone"/>
    <property type="evidence" value="ECO:0007669"/>
    <property type="project" value="InterPro"/>
</dbReference>
<comment type="function">
    <text evidence="18">Core subunit of the mitochondrial membrane respiratory chain NADH dehydrogenase (Complex I) which catalyzes electron transfer from NADH through the respiratory chain, using ubiquinone as an electron acceptor. Essential for the catalytic activity and assembly of complex I.</text>
</comment>
<evidence type="ECO:0000256" key="5">
    <source>
        <dbReference type="ARBA" id="ARBA00021008"/>
    </source>
</evidence>
<feature type="transmembrane region" description="Helical" evidence="18">
    <location>
        <begin position="192"/>
        <end position="217"/>
    </location>
</feature>
<evidence type="ECO:0000256" key="12">
    <source>
        <dbReference type="ARBA" id="ARBA00022989"/>
    </source>
</evidence>
<accession>A0A172AY70</accession>
<evidence type="ECO:0000256" key="11">
    <source>
        <dbReference type="ARBA" id="ARBA00022982"/>
    </source>
</evidence>
<evidence type="ECO:0000256" key="2">
    <source>
        <dbReference type="ARBA" id="ARBA00004448"/>
    </source>
</evidence>
<evidence type="ECO:0000256" key="8">
    <source>
        <dbReference type="ARBA" id="ARBA00022692"/>
    </source>
</evidence>
<feature type="transmembrane region" description="Helical" evidence="18">
    <location>
        <begin position="271"/>
        <end position="298"/>
    </location>
</feature>
<dbReference type="EC" id="7.1.1.2" evidence="4 18"/>
<geneLocation type="mitochondrion" evidence="20"/>
<comment type="catalytic activity">
    <reaction evidence="17 18">
        <text>a ubiquinone + NADH + 5 H(+)(in) = a ubiquinol + NAD(+) + 4 H(+)(out)</text>
        <dbReference type="Rhea" id="RHEA:29091"/>
        <dbReference type="Rhea" id="RHEA-COMP:9565"/>
        <dbReference type="Rhea" id="RHEA-COMP:9566"/>
        <dbReference type="ChEBI" id="CHEBI:15378"/>
        <dbReference type="ChEBI" id="CHEBI:16389"/>
        <dbReference type="ChEBI" id="CHEBI:17976"/>
        <dbReference type="ChEBI" id="CHEBI:57540"/>
        <dbReference type="ChEBI" id="CHEBI:57945"/>
        <dbReference type="EC" id="7.1.1.2"/>
    </reaction>
</comment>
<evidence type="ECO:0000256" key="18">
    <source>
        <dbReference type="RuleBase" id="RU003403"/>
    </source>
</evidence>
<sequence length="338" mass="39045">MKKSLPNIVFLTTLIIGTIISISSNNWLGAWMGLEINLLSFIPLMNNSKNSMSTEASLKYFLVQALASSILLFSIILLSLNNNNYLFSVNDIQIFNWMLNSSLFLKLGVAPFHFWFPEVIEGLNWMIGTILMTWQKLAPMILLSYCVSFNYLNSVILISIFIGSIGGLNQISLRKIMAYSSINHMGWMLSSLFISNYYWLMYFLIYCLLSISIISLFLKYNIFYINQAFNLLNFSPILKFIIFCNFLSLGGLPPFSGFFPKWIIIQNLDNYFLLTFMVCMTLITLFYYIRIAYSAFLINYSTLKWSNFNLNINSYTSLYLNFFSLFGLTILVILYSIS</sequence>
<comment type="similarity">
    <text evidence="3 18">Belongs to the complex I subunit 2 family.</text>
</comment>
<reference evidence="20" key="1">
    <citation type="submission" date="2014-12" db="EMBL/GenBank/DDBJ databases">
        <title>Phylogenetic status of the enigmatic green lacewing genus Nothancyla (Insecta: Neuroptera: Chrysopidae) clarified based on the mitochondrial genomic data.</title>
        <authorList>
            <person name="Dai Y.T."/>
            <person name="Winterton S.L."/>
            <person name="Liu X.Y."/>
        </authorList>
    </citation>
    <scope>NUCLEOTIDE SEQUENCE</scope>
</reference>
<dbReference type="PANTHER" id="PTHR46552:SF1">
    <property type="entry name" value="NADH-UBIQUINONE OXIDOREDUCTASE CHAIN 2"/>
    <property type="match status" value="1"/>
</dbReference>
<keyword evidence="15 18" id="KW-0496">Mitochondrion</keyword>
<dbReference type="PRINTS" id="PR01436">
    <property type="entry name" value="NADHDHGNASE2"/>
</dbReference>
<evidence type="ECO:0000256" key="10">
    <source>
        <dbReference type="ARBA" id="ARBA00022967"/>
    </source>
</evidence>
<evidence type="ECO:0000313" key="20">
    <source>
        <dbReference type="EMBL" id="AKF78366.1"/>
    </source>
</evidence>
<keyword evidence="10 18" id="KW-1278">Translocase</keyword>
<feature type="transmembrane region" description="Helical" evidence="18">
    <location>
        <begin position="151"/>
        <end position="171"/>
    </location>
</feature>
<protein>
    <recommendedName>
        <fullName evidence="5 18">NADH-ubiquinone oxidoreductase chain 2</fullName>
        <ecNumber evidence="4 18">7.1.1.2</ecNumber>
    </recommendedName>
</protein>
<comment type="function">
    <text evidence="1">Core subunit of the mitochondrial membrane respiratory chain NADH dehydrogenase (Complex I) that is believed to belong to the minimal assembly required for catalysis. Complex I functions in the transfer of electrons from NADH to the respiratory chain. The immediate electron acceptor for the enzyme is believed to be ubiquinone.</text>
</comment>
<feature type="transmembrane region" description="Helical" evidence="18">
    <location>
        <begin position="237"/>
        <end position="259"/>
    </location>
</feature>
<organism evidence="20">
    <name type="scientific">Nothochrysa sp. YTD-2015</name>
    <dbReference type="NCBI Taxonomy" id="1649231"/>
    <lineage>
        <taxon>Eukaryota</taxon>
        <taxon>Metazoa</taxon>
        <taxon>Ecdysozoa</taxon>
        <taxon>Arthropoda</taxon>
        <taxon>Hexapoda</taxon>
        <taxon>Insecta</taxon>
        <taxon>Pterygota</taxon>
        <taxon>Neoptera</taxon>
        <taxon>Endopterygota</taxon>
        <taxon>Neuroptera</taxon>
        <taxon>Hemerobiiformia</taxon>
        <taxon>Chrysopidae</taxon>
        <taxon>Nothochrysinae</taxon>
        <taxon>Nothochrysa</taxon>
    </lineage>
</organism>
<feature type="transmembrane region" description="Helical" evidence="18">
    <location>
        <begin position="58"/>
        <end position="77"/>
    </location>
</feature>
<dbReference type="AlphaFoldDB" id="A0A172AY70"/>
<dbReference type="InterPro" id="IPR050175">
    <property type="entry name" value="Complex_I_Subunit_2"/>
</dbReference>
<gene>
    <name evidence="20" type="primary">ND2</name>
</gene>
<keyword evidence="11 18" id="KW-0249">Electron transport</keyword>
<evidence type="ECO:0000256" key="15">
    <source>
        <dbReference type="ARBA" id="ARBA00023128"/>
    </source>
</evidence>
<keyword evidence="12 18" id="KW-1133">Transmembrane helix</keyword>
<dbReference type="GO" id="GO:0008137">
    <property type="term" value="F:NADH dehydrogenase (ubiquinone) activity"/>
    <property type="evidence" value="ECO:0007669"/>
    <property type="project" value="UniProtKB-EC"/>
</dbReference>
<dbReference type="PANTHER" id="PTHR46552">
    <property type="entry name" value="NADH-UBIQUINONE OXIDOREDUCTASE CHAIN 2"/>
    <property type="match status" value="1"/>
</dbReference>
<dbReference type="EMBL" id="KP264630">
    <property type="protein sequence ID" value="AKF78366.1"/>
    <property type="molecule type" value="Genomic_DNA"/>
</dbReference>
<evidence type="ECO:0000256" key="9">
    <source>
        <dbReference type="ARBA" id="ARBA00022792"/>
    </source>
</evidence>
<evidence type="ECO:0000256" key="7">
    <source>
        <dbReference type="ARBA" id="ARBA00022660"/>
    </source>
</evidence>
<dbReference type="InterPro" id="IPR001750">
    <property type="entry name" value="ND/Mrp_TM"/>
</dbReference>